<dbReference type="GO" id="GO:0005774">
    <property type="term" value="C:vacuolar membrane"/>
    <property type="evidence" value="ECO:0007669"/>
    <property type="project" value="TreeGrafter"/>
</dbReference>
<organism evidence="8 9">
    <name type="scientific">Blastocystis sp. subtype 1 (strain ATCC 50177 / NandII)</name>
    <dbReference type="NCBI Taxonomy" id="478820"/>
    <lineage>
        <taxon>Eukaryota</taxon>
        <taxon>Sar</taxon>
        <taxon>Stramenopiles</taxon>
        <taxon>Bigyra</taxon>
        <taxon>Opalozoa</taxon>
        <taxon>Opalinata</taxon>
        <taxon>Blastocystidae</taxon>
        <taxon>Blastocystis</taxon>
    </lineage>
</organism>
<dbReference type="NCBIfam" id="TIGR00951">
    <property type="entry name" value="2A43"/>
    <property type="match status" value="1"/>
</dbReference>
<dbReference type="STRING" id="478820.A0A196SDT8"/>
<proteinExistence type="predicted"/>
<gene>
    <name evidence="8" type="ORF">AV274_3072</name>
</gene>
<dbReference type="PANTHER" id="PTHR13131:SF5">
    <property type="entry name" value="CYSTINOSIN"/>
    <property type="match status" value="1"/>
</dbReference>
<dbReference type="GO" id="GO:0012505">
    <property type="term" value="C:endomembrane system"/>
    <property type="evidence" value="ECO:0007669"/>
    <property type="project" value="UniProtKB-SubCell"/>
</dbReference>
<reference evidence="8 9" key="1">
    <citation type="submission" date="2016-05" db="EMBL/GenBank/DDBJ databases">
        <title>Nuclear genome of Blastocystis sp. subtype 1 NandII.</title>
        <authorList>
            <person name="Gentekaki E."/>
            <person name="Curtis B."/>
            <person name="Stairs C."/>
            <person name="Eme L."/>
            <person name="Herman E."/>
            <person name="Klimes V."/>
            <person name="Arias M.C."/>
            <person name="Elias M."/>
            <person name="Hilliou F."/>
            <person name="Klute M."/>
            <person name="Malik S.-B."/>
            <person name="Pightling A."/>
            <person name="Rachubinski R."/>
            <person name="Salas D."/>
            <person name="Schlacht A."/>
            <person name="Suga H."/>
            <person name="Archibald J."/>
            <person name="Ball S.G."/>
            <person name="Clark G."/>
            <person name="Dacks J."/>
            <person name="Van Der Giezen M."/>
            <person name="Tsaousis A."/>
            <person name="Roger A."/>
        </authorList>
    </citation>
    <scope>NUCLEOTIDE SEQUENCE [LARGE SCALE GENOMIC DNA]</scope>
    <source>
        <strain evidence="9">ATCC 50177 / NandII</strain>
    </source>
</reference>
<comment type="subcellular location">
    <subcellularLocation>
        <location evidence="1">Endomembrane system</location>
        <topology evidence="1">Multi-pass membrane protein</topology>
    </subcellularLocation>
</comment>
<dbReference type="EMBL" id="LXWW01000161">
    <property type="protein sequence ID" value="OAO15220.1"/>
    <property type="molecule type" value="Genomic_DNA"/>
</dbReference>
<feature type="transmembrane region" description="Helical" evidence="7">
    <location>
        <begin position="155"/>
        <end position="177"/>
    </location>
</feature>
<dbReference type="Gene3D" id="1.20.1280.290">
    <property type="match status" value="1"/>
</dbReference>
<evidence type="ECO:0000313" key="9">
    <source>
        <dbReference type="Proteomes" id="UP000078348"/>
    </source>
</evidence>
<dbReference type="GO" id="GO:0015184">
    <property type="term" value="F:L-cystine transmembrane transporter activity"/>
    <property type="evidence" value="ECO:0007669"/>
    <property type="project" value="TreeGrafter"/>
</dbReference>
<dbReference type="PANTHER" id="PTHR13131">
    <property type="entry name" value="CYSTINOSIN"/>
    <property type="match status" value="1"/>
</dbReference>
<dbReference type="InterPro" id="IPR005282">
    <property type="entry name" value="LC_transporter"/>
</dbReference>
<feature type="transmembrane region" description="Helical" evidence="7">
    <location>
        <begin position="214"/>
        <end position="238"/>
    </location>
</feature>
<keyword evidence="5 7" id="KW-1133">Transmembrane helix</keyword>
<dbReference type="OrthoDB" id="75720at2759"/>
<accession>A0A196SDT8</accession>
<evidence type="ECO:0000256" key="5">
    <source>
        <dbReference type="ARBA" id="ARBA00022989"/>
    </source>
</evidence>
<keyword evidence="6 7" id="KW-0472">Membrane</keyword>
<keyword evidence="2" id="KW-0813">Transport</keyword>
<feature type="transmembrane region" description="Helical" evidence="7">
    <location>
        <begin position="123"/>
        <end position="143"/>
    </location>
</feature>
<dbReference type="InterPro" id="IPR006603">
    <property type="entry name" value="PQ-loop_rpt"/>
</dbReference>
<keyword evidence="9" id="KW-1185">Reference proteome</keyword>
<feature type="transmembrane region" description="Helical" evidence="7">
    <location>
        <begin position="258"/>
        <end position="277"/>
    </location>
</feature>
<feature type="transmembrane region" description="Helical" evidence="7">
    <location>
        <begin position="12"/>
        <end position="31"/>
    </location>
</feature>
<keyword evidence="4" id="KW-0677">Repeat</keyword>
<feature type="transmembrane region" description="Helical" evidence="7">
    <location>
        <begin position="73"/>
        <end position="94"/>
    </location>
</feature>
<evidence type="ECO:0000256" key="2">
    <source>
        <dbReference type="ARBA" id="ARBA00022448"/>
    </source>
</evidence>
<evidence type="ECO:0000313" key="8">
    <source>
        <dbReference type="EMBL" id="OAO15220.1"/>
    </source>
</evidence>
<keyword evidence="3 7" id="KW-0812">Transmembrane</keyword>
<dbReference type="Pfam" id="PF04193">
    <property type="entry name" value="PQ-loop"/>
    <property type="match status" value="2"/>
</dbReference>
<comment type="caution">
    <text evidence="8">The sequence shown here is derived from an EMBL/GenBank/DDBJ whole genome shotgun (WGS) entry which is preliminary data.</text>
</comment>
<dbReference type="AlphaFoldDB" id="A0A196SDT8"/>
<feature type="transmembrane region" description="Helical" evidence="7">
    <location>
        <begin position="183"/>
        <end position="202"/>
    </location>
</feature>
<evidence type="ECO:0000256" key="6">
    <source>
        <dbReference type="ARBA" id="ARBA00023136"/>
    </source>
</evidence>
<evidence type="ECO:0000256" key="3">
    <source>
        <dbReference type="ARBA" id="ARBA00022692"/>
    </source>
</evidence>
<sequence>MEKSEKPSKTWAVVSVIAGIAVAAGIILLIFGPNQLLPSPWNYISQYVGWLYFCCWSISFYPQVFLNYRRKSVVGLSFDFLAYNFVAFTCYTIYNFSMMYVPEIRREYWGKCSTSTFRVMNDLFFSAHAMLITAFTIFQTFIYERNGQKVSNTAIIILCVILLIVVVCIVGVWMHWFSWLNPLMVIIVFSNIKLVISFIKYIPQLMFNYRRKSTVGWTIYNILLDFSGGTLSIIQFFMNCAILNEWSGLKSNIVKLGLGSVSMFFDILFMIQHYILYPNHDEAPLSEPLVLDSIEKQERTHSHHKLVSLNSIKTP</sequence>
<dbReference type="SMART" id="SM00679">
    <property type="entry name" value="CTNS"/>
    <property type="match status" value="2"/>
</dbReference>
<evidence type="ECO:0000256" key="1">
    <source>
        <dbReference type="ARBA" id="ARBA00004127"/>
    </source>
</evidence>
<protein>
    <submittedName>
        <fullName evidence="8">Cystinosin-like protein</fullName>
    </submittedName>
</protein>
<name>A0A196SDT8_BLAHN</name>
<feature type="transmembrane region" description="Helical" evidence="7">
    <location>
        <begin position="43"/>
        <end position="61"/>
    </location>
</feature>
<dbReference type="Proteomes" id="UP000078348">
    <property type="component" value="Unassembled WGS sequence"/>
</dbReference>
<evidence type="ECO:0000256" key="4">
    <source>
        <dbReference type="ARBA" id="ARBA00022737"/>
    </source>
</evidence>
<evidence type="ECO:0000256" key="7">
    <source>
        <dbReference type="SAM" id="Phobius"/>
    </source>
</evidence>